<dbReference type="EMBL" id="CP042187">
    <property type="protein sequence ID" value="QDS69405.1"/>
    <property type="molecule type" value="Genomic_DNA"/>
</dbReference>
<dbReference type="InterPro" id="IPR011057">
    <property type="entry name" value="Mss4-like_sf"/>
</dbReference>
<dbReference type="Proteomes" id="UP000316270">
    <property type="component" value="Chromosome 3"/>
</dbReference>
<dbReference type="AlphaFoldDB" id="A0A517L197"/>
<evidence type="ECO:0000313" key="1">
    <source>
        <dbReference type="EMBL" id="QDS69405.1"/>
    </source>
</evidence>
<dbReference type="Gene3D" id="3.90.1590.10">
    <property type="entry name" value="glutathione-dependent formaldehyde- activating enzyme (gfa)"/>
    <property type="match status" value="1"/>
</dbReference>
<accession>A0A517L197</accession>
<proteinExistence type="predicted"/>
<sequence length="254" mass="28290">MAFLPPESLELTGGCLCSAIRYKISIPESDFRPLAPGALPTPIRKGHSHLPKNSRHITQDEEIPTRFPLIEIDHCQSCRRACGGLIQCWIIVLYDWVEFHLQSRATSRDARHGDPLIDSEGHFYNTADVATGAEAVLQETYLGKYESSPNIHRTFCTRCGTGMAYCYAGPKPEAWTLGPIVDIALGTLDLESLEKDGVRPERHGWWEDGVGWIKKLVSEGDGGLIRHPTGALPKYLVGRDRPKANSEHMNESWS</sequence>
<protein>
    <recommendedName>
        <fullName evidence="3">CENP-V/GFA domain-containing protein</fullName>
    </recommendedName>
</protein>
<evidence type="ECO:0000313" key="2">
    <source>
        <dbReference type="Proteomes" id="UP000316270"/>
    </source>
</evidence>
<dbReference type="OrthoDB" id="5422068at2759"/>
<reference evidence="1 2" key="1">
    <citation type="submission" date="2019-07" db="EMBL/GenBank/DDBJ databases">
        <title>Finished genome of Venturia effusa.</title>
        <authorList>
            <person name="Young C.A."/>
            <person name="Cox M.P."/>
            <person name="Ganley A.R.D."/>
            <person name="David W.J."/>
        </authorList>
    </citation>
    <scope>NUCLEOTIDE SEQUENCE [LARGE SCALE GENOMIC DNA]</scope>
    <source>
        <strain evidence="2">albino</strain>
    </source>
</reference>
<dbReference type="PANTHER" id="PTHR33337">
    <property type="entry name" value="GFA DOMAIN-CONTAINING PROTEIN"/>
    <property type="match status" value="1"/>
</dbReference>
<dbReference type="STRING" id="50376.A0A517L197"/>
<organism evidence="1 2">
    <name type="scientific">Venturia effusa</name>
    <dbReference type="NCBI Taxonomy" id="50376"/>
    <lineage>
        <taxon>Eukaryota</taxon>
        <taxon>Fungi</taxon>
        <taxon>Dikarya</taxon>
        <taxon>Ascomycota</taxon>
        <taxon>Pezizomycotina</taxon>
        <taxon>Dothideomycetes</taxon>
        <taxon>Pleosporomycetidae</taxon>
        <taxon>Venturiales</taxon>
        <taxon>Venturiaceae</taxon>
        <taxon>Venturia</taxon>
    </lineage>
</organism>
<dbReference type="PANTHER" id="PTHR33337:SF40">
    <property type="entry name" value="CENP-V_GFA DOMAIN-CONTAINING PROTEIN-RELATED"/>
    <property type="match status" value="1"/>
</dbReference>
<keyword evidence="2" id="KW-1185">Reference proteome</keyword>
<name>A0A517L197_9PEZI</name>
<evidence type="ECO:0008006" key="3">
    <source>
        <dbReference type="Google" id="ProtNLM"/>
    </source>
</evidence>
<dbReference type="SUPFAM" id="SSF51316">
    <property type="entry name" value="Mss4-like"/>
    <property type="match status" value="2"/>
</dbReference>
<gene>
    <name evidence="1" type="ORF">FKW77_004859</name>
</gene>